<organism evidence="1 2">
    <name type="scientific">Streptomyces himalayensis subsp. himalayensis</name>
    <dbReference type="NCBI Taxonomy" id="2756131"/>
    <lineage>
        <taxon>Bacteria</taxon>
        <taxon>Bacillati</taxon>
        <taxon>Actinomycetota</taxon>
        <taxon>Actinomycetes</taxon>
        <taxon>Kitasatosporales</taxon>
        <taxon>Streptomycetaceae</taxon>
        <taxon>Streptomyces</taxon>
        <taxon>Streptomyces himalayensis</taxon>
    </lineage>
</organism>
<gene>
    <name evidence="1" type="ORF">H1D24_00405</name>
</gene>
<proteinExistence type="predicted"/>
<evidence type="ECO:0000313" key="2">
    <source>
        <dbReference type="Proteomes" id="UP000545761"/>
    </source>
</evidence>
<dbReference type="AlphaFoldDB" id="A0A7W0I6V8"/>
<dbReference type="Proteomes" id="UP000545761">
    <property type="component" value="Unassembled WGS sequence"/>
</dbReference>
<comment type="caution">
    <text evidence="1">The sequence shown here is derived from an EMBL/GenBank/DDBJ whole genome shotgun (WGS) entry which is preliminary data.</text>
</comment>
<accession>A0A7W0I6V8</accession>
<protein>
    <submittedName>
        <fullName evidence="1">Uncharacterized protein</fullName>
    </submittedName>
</protein>
<evidence type="ECO:0000313" key="1">
    <source>
        <dbReference type="EMBL" id="MBA2944316.1"/>
    </source>
</evidence>
<name>A0A7W0I6V8_9ACTN</name>
<sequence>MCALYGRALPRDFLDIAAAITSGRYSRDDLLRLAAEADPGFAAAPFADALSALTQITDVAFAEYGTPPEEIQRMRRLFADWRDDLQRRTS</sequence>
<reference evidence="1 2" key="1">
    <citation type="submission" date="2020-07" db="EMBL/GenBank/DDBJ databases">
        <title>Streptomyces isolated from Indian soil.</title>
        <authorList>
            <person name="Mandal S."/>
            <person name="Maiti P.K."/>
        </authorList>
    </citation>
    <scope>NUCLEOTIDE SEQUENCE [LARGE SCALE GENOMIC DNA]</scope>
    <source>
        <strain evidence="1 2">PSKA28</strain>
    </source>
</reference>
<dbReference type="EMBL" id="JACEHE010000001">
    <property type="protein sequence ID" value="MBA2944316.1"/>
    <property type="molecule type" value="Genomic_DNA"/>
</dbReference>